<evidence type="ECO:0000313" key="12">
    <source>
        <dbReference type="Proteomes" id="UP000441333"/>
    </source>
</evidence>
<keyword evidence="7 8" id="KW-0472">Membrane</keyword>
<proteinExistence type="predicted"/>
<evidence type="ECO:0000256" key="2">
    <source>
        <dbReference type="ARBA" id="ARBA00022475"/>
    </source>
</evidence>
<organism evidence="11 12">
    <name type="scientific">Pseudotamlana haliotis</name>
    <dbReference type="NCBI Taxonomy" id="2614804"/>
    <lineage>
        <taxon>Bacteria</taxon>
        <taxon>Pseudomonadati</taxon>
        <taxon>Bacteroidota</taxon>
        <taxon>Flavobacteriia</taxon>
        <taxon>Flavobacteriales</taxon>
        <taxon>Flavobacteriaceae</taxon>
        <taxon>Pseudotamlana</taxon>
    </lineage>
</organism>
<evidence type="ECO:0000256" key="8">
    <source>
        <dbReference type="SAM" id="Phobius"/>
    </source>
</evidence>
<evidence type="ECO:0000259" key="10">
    <source>
        <dbReference type="Pfam" id="PF18967"/>
    </source>
</evidence>
<comment type="caution">
    <text evidence="11">The sequence shown here is derived from an EMBL/GenBank/DDBJ whole genome shotgun (WGS) entry which is preliminary data.</text>
</comment>
<keyword evidence="2" id="KW-1003">Cell membrane</keyword>
<protein>
    <submittedName>
        <fullName evidence="11">HD domain-containing protein</fullName>
    </submittedName>
</protein>
<dbReference type="EMBL" id="WAAT01000042">
    <property type="protein sequence ID" value="KAB1067937.1"/>
    <property type="molecule type" value="Genomic_DNA"/>
</dbReference>
<reference evidence="11 12" key="1">
    <citation type="submission" date="2019-09" db="EMBL/GenBank/DDBJ databases">
        <authorList>
            <person name="Cao W.R."/>
        </authorList>
    </citation>
    <scope>NUCLEOTIDE SEQUENCE [LARGE SCALE GENOMIC DNA]</scope>
    <source>
        <strain evidence="11 12">B1N29</strain>
    </source>
</reference>
<dbReference type="SUPFAM" id="SSF109604">
    <property type="entry name" value="HD-domain/PDEase-like"/>
    <property type="match status" value="1"/>
</dbReference>
<dbReference type="Gene3D" id="1.10.3210.10">
    <property type="entry name" value="Hypothetical protein af1432"/>
    <property type="match status" value="1"/>
</dbReference>
<keyword evidence="5 8" id="KW-1133">Transmembrane helix</keyword>
<gene>
    <name evidence="11" type="ORF">F6U93_08325</name>
</gene>
<feature type="transmembrane region" description="Helical" evidence="8">
    <location>
        <begin position="373"/>
        <end position="396"/>
    </location>
</feature>
<dbReference type="AlphaFoldDB" id="A0A6N6MEY6"/>
<evidence type="ECO:0000256" key="7">
    <source>
        <dbReference type="ARBA" id="ARBA00023136"/>
    </source>
</evidence>
<evidence type="ECO:0000259" key="9">
    <source>
        <dbReference type="Pfam" id="PF01966"/>
    </source>
</evidence>
<evidence type="ECO:0000256" key="6">
    <source>
        <dbReference type="ARBA" id="ARBA00023118"/>
    </source>
</evidence>
<keyword evidence="12" id="KW-1185">Reference proteome</keyword>
<evidence type="ECO:0000256" key="1">
    <source>
        <dbReference type="ARBA" id="ARBA00004236"/>
    </source>
</evidence>
<dbReference type="GO" id="GO:0005886">
    <property type="term" value="C:plasma membrane"/>
    <property type="evidence" value="ECO:0007669"/>
    <property type="project" value="UniProtKB-SubCell"/>
</dbReference>
<sequence>MEKLIAEAKKFTSNLLNEKLDTAFLYHNLTHTQRVVEKSEFLANSASVTEHEKNLLTLASWFHDTGYTKSIENHEEESTLIAKSFLSNKQCPKADIDMICDLILATKRNYNPKTILEKIIRDADCSHIGSKNYFEILELLKKEWELTCNKQSSEAEWLDENIKFLTTEHRFYTIQANASWQKRKGKNVSELLKEKQKLKSESIKQKHKNETLNLKKHRADVPERGIETMFRVTLRNHIELSNIADTKANILLSVNAIIVSLLISNLVSKLDKPSNDYLIIPTAIFVIFTVISIILSIMATRPNVTSGKFTKKDVKNKKVNLLFFGNFHKMSLKDFEWAMGEMMQDRDYLYSSMKKDLYFLGLVLDKKYKILRLTYAVFMIGIIVSVLAFAFSTYFYTY</sequence>
<dbReference type="InterPro" id="IPR003607">
    <property type="entry name" value="HD/PDEase_dom"/>
</dbReference>
<dbReference type="InterPro" id="IPR043760">
    <property type="entry name" value="PycTM_dom"/>
</dbReference>
<dbReference type="Pfam" id="PF18967">
    <property type="entry name" value="PycTM"/>
    <property type="match status" value="1"/>
</dbReference>
<dbReference type="Pfam" id="PF01966">
    <property type="entry name" value="HD"/>
    <property type="match status" value="1"/>
</dbReference>
<feature type="transmembrane region" description="Helical" evidence="8">
    <location>
        <begin position="248"/>
        <end position="267"/>
    </location>
</feature>
<dbReference type="GO" id="GO:0051607">
    <property type="term" value="P:defense response to virus"/>
    <property type="evidence" value="ECO:0007669"/>
    <property type="project" value="UniProtKB-KW"/>
</dbReference>
<comment type="subcellular location">
    <subcellularLocation>
        <location evidence="1">Cell membrane</location>
    </subcellularLocation>
</comment>
<evidence type="ECO:0000256" key="4">
    <source>
        <dbReference type="ARBA" id="ARBA00022741"/>
    </source>
</evidence>
<feature type="transmembrane region" description="Helical" evidence="8">
    <location>
        <begin position="279"/>
        <end position="299"/>
    </location>
</feature>
<keyword evidence="3 8" id="KW-0812">Transmembrane</keyword>
<keyword evidence="6" id="KW-0051">Antiviral defense</keyword>
<dbReference type="GO" id="GO:0000166">
    <property type="term" value="F:nucleotide binding"/>
    <property type="evidence" value="ECO:0007669"/>
    <property type="project" value="UniProtKB-KW"/>
</dbReference>
<evidence type="ECO:0000313" key="11">
    <source>
        <dbReference type="EMBL" id="KAB1067937.1"/>
    </source>
</evidence>
<accession>A0A6N6MEY6</accession>
<dbReference type="CDD" id="cd00077">
    <property type="entry name" value="HDc"/>
    <property type="match status" value="1"/>
</dbReference>
<dbReference type="RefSeq" id="WP_150938729.1">
    <property type="nucleotide sequence ID" value="NZ_WAAT01000042.1"/>
</dbReference>
<evidence type="ECO:0000256" key="5">
    <source>
        <dbReference type="ARBA" id="ARBA00022989"/>
    </source>
</evidence>
<dbReference type="Proteomes" id="UP000441333">
    <property type="component" value="Unassembled WGS sequence"/>
</dbReference>
<keyword evidence="4" id="KW-0547">Nucleotide-binding</keyword>
<name>A0A6N6MEY6_9FLAO</name>
<feature type="domain" description="HD" evidence="9">
    <location>
        <begin position="29"/>
        <end position="125"/>
    </location>
</feature>
<evidence type="ECO:0000256" key="3">
    <source>
        <dbReference type="ARBA" id="ARBA00022692"/>
    </source>
</evidence>
<dbReference type="InterPro" id="IPR006674">
    <property type="entry name" value="HD_domain"/>
</dbReference>
<feature type="domain" description="Pycsar effector protein" evidence="10">
    <location>
        <begin position="229"/>
        <end position="391"/>
    </location>
</feature>